<comment type="caution">
    <text evidence="1">The sequence shown here is derived from an EMBL/GenBank/DDBJ whole genome shotgun (WGS) entry which is preliminary data.</text>
</comment>
<reference evidence="1 2" key="1">
    <citation type="journal article" date="2021" name="bioRxiv">
        <title>Unique metabolic strategies in Hadean analogues reveal hints for primordial physiology.</title>
        <authorList>
            <person name="Nobu M.K."/>
            <person name="Nakai R."/>
            <person name="Tamazawa S."/>
            <person name="Mori H."/>
            <person name="Toyoda A."/>
            <person name="Ijiri A."/>
            <person name="Suzuki S."/>
            <person name="Kurokawa K."/>
            <person name="Kamagata Y."/>
            <person name="Tamaki H."/>
        </authorList>
    </citation>
    <scope>NUCLEOTIDE SEQUENCE [LARGE SCALE GENOMIC DNA]</scope>
    <source>
        <strain evidence="1">BS525</strain>
    </source>
</reference>
<sequence length="31" mass="3557">MLKFIKGLIQGIKKFFSNIFKKKTQGLSGQK</sequence>
<dbReference type="Proteomes" id="UP000811545">
    <property type="component" value="Unassembled WGS sequence"/>
</dbReference>
<evidence type="ECO:0000313" key="1">
    <source>
        <dbReference type="EMBL" id="MBT9145987.1"/>
    </source>
</evidence>
<protein>
    <submittedName>
        <fullName evidence="1">Uncharacterized protein</fullName>
    </submittedName>
</protein>
<evidence type="ECO:0000313" key="2">
    <source>
        <dbReference type="Proteomes" id="UP000811545"/>
    </source>
</evidence>
<dbReference type="EMBL" id="QLTW01000254">
    <property type="protein sequence ID" value="MBT9145987.1"/>
    <property type="molecule type" value="Genomic_DNA"/>
</dbReference>
<proteinExistence type="predicted"/>
<gene>
    <name evidence="1" type="ORF">DDT42_01866</name>
</gene>
<organism evidence="1 2">
    <name type="scientific">Psychracetigena formicireducens</name>
    <dbReference type="NCBI Taxonomy" id="2986056"/>
    <lineage>
        <taxon>Bacteria</taxon>
        <taxon>Bacillati</taxon>
        <taxon>Candidatus Lithacetigenota</taxon>
        <taxon>Candidatus Psychracetigena</taxon>
    </lineage>
</organism>
<accession>A0A9E2BJ16</accession>
<dbReference type="AlphaFoldDB" id="A0A9E2BJ16"/>
<name>A0A9E2BJ16_PSYF1</name>